<dbReference type="InterPro" id="IPR017853">
    <property type="entry name" value="GH"/>
</dbReference>
<dbReference type="InterPro" id="IPR013780">
    <property type="entry name" value="Glyco_hydro_b"/>
</dbReference>
<evidence type="ECO:0000259" key="6">
    <source>
        <dbReference type="Pfam" id="PF14509"/>
    </source>
</evidence>
<feature type="chain" id="PRO_5037274076" evidence="3">
    <location>
        <begin position="22"/>
        <end position="649"/>
    </location>
</feature>
<feature type="domain" description="Glycosyl-hydrolase 97 N-terminal" evidence="5">
    <location>
        <begin position="26"/>
        <end position="277"/>
    </location>
</feature>
<proteinExistence type="predicted"/>
<dbReference type="InterPro" id="IPR019563">
    <property type="entry name" value="GH97_catalytic"/>
</dbReference>
<dbReference type="Pfam" id="PF14508">
    <property type="entry name" value="GH97_N"/>
    <property type="match status" value="1"/>
</dbReference>
<evidence type="ECO:0000259" key="5">
    <source>
        <dbReference type="Pfam" id="PF14508"/>
    </source>
</evidence>
<dbReference type="InterPro" id="IPR029486">
    <property type="entry name" value="GH97_N"/>
</dbReference>
<dbReference type="InterPro" id="IPR052720">
    <property type="entry name" value="Glycosyl_hydrolase_97"/>
</dbReference>
<dbReference type="EMBL" id="JAENIL010000038">
    <property type="protein sequence ID" value="MBK1878940.1"/>
    <property type="molecule type" value="Genomic_DNA"/>
</dbReference>
<dbReference type="SUPFAM" id="SSF51445">
    <property type="entry name" value="(Trans)glycosidases"/>
    <property type="match status" value="1"/>
</dbReference>
<gene>
    <name evidence="7" type="ORF">JIN87_18800</name>
</gene>
<dbReference type="GO" id="GO:0030246">
    <property type="term" value="F:carbohydrate binding"/>
    <property type="evidence" value="ECO:0007669"/>
    <property type="project" value="InterPro"/>
</dbReference>
<reference evidence="7" key="1">
    <citation type="submission" date="2021-01" db="EMBL/GenBank/DDBJ databases">
        <title>Modified the classification status of verrucomicrobia.</title>
        <authorList>
            <person name="Feng X."/>
        </authorList>
    </citation>
    <scope>NUCLEOTIDE SEQUENCE</scope>
    <source>
        <strain evidence="7">KCTC 13126</strain>
    </source>
</reference>
<feature type="domain" description="Glycosyl-hydrolase 97 C-terminal oligomerisation" evidence="6">
    <location>
        <begin position="533"/>
        <end position="647"/>
    </location>
</feature>
<feature type="signal peptide" evidence="3">
    <location>
        <begin position="1"/>
        <end position="21"/>
    </location>
</feature>
<comment type="caution">
    <text evidence="7">The sequence shown here is derived from an EMBL/GenBank/DDBJ whole genome shotgun (WGS) entry which is preliminary data.</text>
</comment>
<keyword evidence="2" id="KW-0326">Glycosidase</keyword>
<dbReference type="InterPro" id="IPR013785">
    <property type="entry name" value="Aldolase_TIM"/>
</dbReference>
<feature type="domain" description="Glycosyl-hydrolase 97 catalytic" evidence="4">
    <location>
        <begin position="309"/>
        <end position="444"/>
    </location>
</feature>
<dbReference type="PANTHER" id="PTHR35803">
    <property type="entry name" value="GLUCAN 1,4-ALPHA-GLUCOSIDASE SUSB-RELATED"/>
    <property type="match status" value="1"/>
</dbReference>
<dbReference type="AlphaFoldDB" id="A0A934S0H8"/>
<name>A0A934S0H8_9BACT</name>
<evidence type="ECO:0000313" key="8">
    <source>
        <dbReference type="Proteomes" id="UP000617628"/>
    </source>
</evidence>
<dbReference type="Gene3D" id="2.70.98.10">
    <property type="match status" value="1"/>
</dbReference>
<dbReference type="Pfam" id="PF14509">
    <property type="entry name" value="GH97_C"/>
    <property type="match status" value="1"/>
</dbReference>
<keyword evidence="1 7" id="KW-0378">Hydrolase</keyword>
<dbReference type="Gene3D" id="2.60.40.1180">
    <property type="entry name" value="Golgi alpha-mannosidase II"/>
    <property type="match status" value="1"/>
</dbReference>
<dbReference type="InterPro" id="IPR014718">
    <property type="entry name" value="GH-type_carb-bd"/>
</dbReference>
<evidence type="ECO:0000256" key="3">
    <source>
        <dbReference type="SAM" id="SignalP"/>
    </source>
</evidence>
<sequence length="649" mass="71305">MKLRSATILVAGLAVATINYAGERMTSPSGNIEVEFDTDGASVLQYSVEFKGHEVVEPSRLGISIDGVDLGEGATIGAPRVGSVDETYETRGTDPHARNHYKVWTYPVTHEASGDVYSVEFRVYDDGVAYRYIVPGFETHHVDGEASSWKMIGGSKVWYFERLQGDWKLKSYAGEWLKSDIETLDTATPEPFGSVQGVPLVCDLPGDLGYAVLTKAATYNYSGMRLDAVGNRTVVANFTEGDAGFDVDGPVVTPWRATLLADDLNELVNSDFINNLNPAPDTALFADPSYIVPGRSAWSWESIGLGSPEDQHEFIDLAAEIGFEYSTVDDGWKDWDQPWQKMKELADHGKRVGVGVWLWVHSNDIDDPANDYQQMRDYFDKVVEAGVVGLKIDFMNGESKKLVDFEIAVLENSAKRRLVINFHGCHASTGEERTYPNELTREGIRGLEVNKHKLGPLPASHNAALSFTRFVVGQADYTPILFTNPGPTTWAHQLGTLVTFSSALQSYAEHPETMLRGKNVSLAAGVIRDMPVVWDETRVLEGSEIGELSAFARRSGDDWYVGVVNGGSQKGYSLDLSFLGKGRYQAEILSDDLDADPADVKSLGINQKATLKQWTTTVPLKREVKKVKSSQSIDVSLAEGGGFVAVFRK</sequence>
<keyword evidence="8" id="KW-1185">Reference proteome</keyword>
<dbReference type="InterPro" id="IPR029483">
    <property type="entry name" value="GH97_C"/>
</dbReference>
<evidence type="ECO:0000256" key="2">
    <source>
        <dbReference type="ARBA" id="ARBA00023295"/>
    </source>
</evidence>
<accession>A0A934S0H8</accession>
<evidence type="ECO:0000259" key="4">
    <source>
        <dbReference type="Pfam" id="PF10566"/>
    </source>
</evidence>
<dbReference type="Pfam" id="PF10566">
    <property type="entry name" value="Glyco_hydro_97"/>
    <property type="match status" value="1"/>
</dbReference>
<dbReference type="Proteomes" id="UP000617628">
    <property type="component" value="Unassembled WGS sequence"/>
</dbReference>
<dbReference type="Gene3D" id="3.20.20.70">
    <property type="entry name" value="Aldolase class I"/>
    <property type="match status" value="1"/>
</dbReference>
<protein>
    <submittedName>
        <fullName evidence="7">Glycoside hydrolase family 97 catalytic domain-containing protein</fullName>
    </submittedName>
</protein>
<dbReference type="RefSeq" id="WP_200357154.1">
    <property type="nucleotide sequence ID" value="NZ_JAENIL010000038.1"/>
</dbReference>
<dbReference type="PANTHER" id="PTHR35803:SF2">
    <property type="entry name" value="RETAINING ALPHA-GALACTOSIDASE"/>
    <property type="match status" value="1"/>
</dbReference>
<keyword evidence="3" id="KW-0732">Signal</keyword>
<evidence type="ECO:0000313" key="7">
    <source>
        <dbReference type="EMBL" id="MBK1878940.1"/>
    </source>
</evidence>
<organism evidence="7 8">
    <name type="scientific">Pelagicoccus mobilis</name>
    <dbReference type="NCBI Taxonomy" id="415221"/>
    <lineage>
        <taxon>Bacteria</taxon>
        <taxon>Pseudomonadati</taxon>
        <taxon>Verrucomicrobiota</taxon>
        <taxon>Opitutia</taxon>
        <taxon>Puniceicoccales</taxon>
        <taxon>Pelagicoccaceae</taxon>
        <taxon>Pelagicoccus</taxon>
    </lineage>
</organism>
<evidence type="ECO:0000256" key="1">
    <source>
        <dbReference type="ARBA" id="ARBA00022801"/>
    </source>
</evidence>
<dbReference type="GO" id="GO:0016798">
    <property type="term" value="F:hydrolase activity, acting on glycosyl bonds"/>
    <property type="evidence" value="ECO:0007669"/>
    <property type="project" value="UniProtKB-KW"/>
</dbReference>